<dbReference type="AlphaFoldDB" id="A0A8H5G6P5"/>
<accession>A0A8H5G6P5</accession>
<dbReference type="Proteomes" id="UP000559027">
    <property type="component" value="Unassembled WGS sequence"/>
</dbReference>
<feature type="domain" description="F-box" evidence="1">
    <location>
        <begin position="3"/>
        <end position="39"/>
    </location>
</feature>
<dbReference type="PROSITE" id="PS50181">
    <property type="entry name" value="FBOX"/>
    <property type="match status" value="1"/>
</dbReference>
<keyword evidence="3" id="KW-1185">Reference proteome</keyword>
<sequence length="523" mass="59333">MSAVTLSDLPAEVIYKIFSELDPGSLLTLGELDRYINRLALQVFFGATKGGTQLEKFPPPFQYSPQLLYHGLRMAIGLEQITRFEFCILDSPDAARRQLHFLRLRFQRLRALKVCCLWVKIQRPPDSKEKYVRDEIWRVNNRSGDSLILELQELMDVVVSKECEKFLIGIPSSNPLLPSRLSSSQIRAALLKHSMVGAPWRWAKSLALSLGSSNLNPTSTNTQGLELKDCTLCGLPFLGPNGIAFNLNLLERSANSIQRLELNTEGLTRSNTKLKALLSSLWNEIHLPNLKQFVLTTRTWLIPYSYLAWFLFRHQNLASIYIVNAAYPTIESTDLSNSVDIPLIPHHIHLPALNCIRCPVHITAWLLRKPHKLPPTLRHIHLNAYGHRIHLLYLGRTIRELRGNTMTQAGSLVLDANWWTYARNVSHQKDLDIFGPGKLPKLKVGKLVLILSPRPTSCSEIDATILADAFIYLIRHVFVVDEVEINPRSTGQHVLSNSRTMVRTIKRTFPTLQSVKCDCTFSC</sequence>
<proteinExistence type="predicted"/>
<dbReference type="InterPro" id="IPR036047">
    <property type="entry name" value="F-box-like_dom_sf"/>
</dbReference>
<dbReference type="InterPro" id="IPR001810">
    <property type="entry name" value="F-box_dom"/>
</dbReference>
<reference evidence="2 3" key="1">
    <citation type="journal article" date="2020" name="ISME J.">
        <title>Uncovering the hidden diversity of litter-decomposition mechanisms in mushroom-forming fungi.</title>
        <authorList>
            <person name="Floudas D."/>
            <person name="Bentzer J."/>
            <person name="Ahren D."/>
            <person name="Johansson T."/>
            <person name="Persson P."/>
            <person name="Tunlid A."/>
        </authorList>
    </citation>
    <scope>NUCLEOTIDE SEQUENCE [LARGE SCALE GENOMIC DNA]</scope>
    <source>
        <strain evidence="2 3">CBS 146.42</strain>
    </source>
</reference>
<organism evidence="2 3">
    <name type="scientific">Leucocoprinus leucothites</name>
    <dbReference type="NCBI Taxonomy" id="201217"/>
    <lineage>
        <taxon>Eukaryota</taxon>
        <taxon>Fungi</taxon>
        <taxon>Dikarya</taxon>
        <taxon>Basidiomycota</taxon>
        <taxon>Agaricomycotina</taxon>
        <taxon>Agaricomycetes</taxon>
        <taxon>Agaricomycetidae</taxon>
        <taxon>Agaricales</taxon>
        <taxon>Agaricineae</taxon>
        <taxon>Agaricaceae</taxon>
        <taxon>Leucocoprinus</taxon>
    </lineage>
</organism>
<dbReference type="EMBL" id="JAACJO010000004">
    <property type="protein sequence ID" value="KAF5359200.1"/>
    <property type="molecule type" value="Genomic_DNA"/>
</dbReference>
<dbReference type="SUPFAM" id="SSF81383">
    <property type="entry name" value="F-box domain"/>
    <property type="match status" value="1"/>
</dbReference>
<comment type="caution">
    <text evidence="2">The sequence shown here is derived from an EMBL/GenBank/DDBJ whole genome shotgun (WGS) entry which is preliminary data.</text>
</comment>
<evidence type="ECO:0000313" key="2">
    <source>
        <dbReference type="EMBL" id="KAF5359200.1"/>
    </source>
</evidence>
<evidence type="ECO:0000259" key="1">
    <source>
        <dbReference type="PROSITE" id="PS50181"/>
    </source>
</evidence>
<gene>
    <name evidence="2" type="ORF">D9756_003289</name>
</gene>
<evidence type="ECO:0000313" key="3">
    <source>
        <dbReference type="Proteomes" id="UP000559027"/>
    </source>
</evidence>
<protein>
    <recommendedName>
        <fullName evidence="1">F-box domain-containing protein</fullName>
    </recommendedName>
</protein>
<name>A0A8H5G6P5_9AGAR</name>